<dbReference type="RefSeq" id="WP_186954379.1">
    <property type="nucleotide sequence ID" value="NZ_JACOFX010000007.1"/>
</dbReference>
<name>A0ABR6ZB16_9BURK</name>
<protein>
    <submittedName>
        <fullName evidence="1">Uncharacterized protein</fullName>
    </submittedName>
</protein>
<comment type="caution">
    <text evidence="1">The sequence shown here is derived from an EMBL/GenBank/DDBJ whole genome shotgun (WGS) entry which is preliminary data.</text>
</comment>
<reference evidence="1 2" key="1">
    <citation type="submission" date="2020-08" db="EMBL/GenBank/DDBJ databases">
        <title>Novel species isolated from subtropical streams in China.</title>
        <authorList>
            <person name="Lu H."/>
        </authorList>
    </citation>
    <scope>NUCLEOTIDE SEQUENCE [LARGE SCALE GENOMIC DNA]</scope>
    <source>
        <strain evidence="1 2">NL8W</strain>
    </source>
</reference>
<evidence type="ECO:0000313" key="1">
    <source>
        <dbReference type="EMBL" id="MBC3908834.1"/>
    </source>
</evidence>
<dbReference type="Proteomes" id="UP000646911">
    <property type="component" value="Unassembled WGS sequence"/>
</dbReference>
<dbReference type="EMBL" id="JACOFX010000007">
    <property type="protein sequence ID" value="MBC3908834.1"/>
    <property type="molecule type" value="Genomic_DNA"/>
</dbReference>
<gene>
    <name evidence="1" type="ORF">H8L47_14845</name>
</gene>
<organism evidence="1 2">
    <name type="scientific">Undibacterium umbellatum</name>
    <dbReference type="NCBI Taxonomy" id="2762300"/>
    <lineage>
        <taxon>Bacteria</taxon>
        <taxon>Pseudomonadati</taxon>
        <taxon>Pseudomonadota</taxon>
        <taxon>Betaproteobacteria</taxon>
        <taxon>Burkholderiales</taxon>
        <taxon>Oxalobacteraceae</taxon>
        <taxon>Undibacterium</taxon>
    </lineage>
</organism>
<keyword evidence="2" id="KW-1185">Reference proteome</keyword>
<accession>A0ABR6ZB16</accession>
<evidence type="ECO:0000313" key="2">
    <source>
        <dbReference type="Proteomes" id="UP000646911"/>
    </source>
</evidence>
<sequence length="82" mass="9182">MVFLALTRSGLDELIALRKTPDVAIWCGSNVLSEAEYAVLSGVNISRFNYPLESRDDKAFQCALETIADHHADEKIWIESIN</sequence>
<proteinExistence type="predicted"/>